<evidence type="ECO:0000313" key="2">
    <source>
        <dbReference type="EMBL" id="KAF9750350.1"/>
    </source>
</evidence>
<dbReference type="EMBL" id="SBJO01001131">
    <property type="protein sequence ID" value="KAF9750350.1"/>
    <property type="molecule type" value="Genomic_DNA"/>
</dbReference>
<evidence type="ECO:0000259" key="1">
    <source>
        <dbReference type="Pfam" id="PF16213"/>
    </source>
</evidence>
<organism evidence="2 3">
    <name type="scientific">Nosema granulosis</name>
    <dbReference type="NCBI Taxonomy" id="83296"/>
    <lineage>
        <taxon>Eukaryota</taxon>
        <taxon>Fungi</taxon>
        <taxon>Fungi incertae sedis</taxon>
        <taxon>Microsporidia</taxon>
        <taxon>Nosematidae</taxon>
        <taxon>Nosema</taxon>
    </lineage>
</organism>
<gene>
    <name evidence="2" type="ORF">NGRA_3444</name>
</gene>
<proteinExistence type="predicted"/>
<keyword evidence="3" id="KW-1185">Reference proteome</keyword>
<protein>
    <recommendedName>
        <fullName evidence="1">Mon2/Sec7/BIG1-like dimerisation and cyclophilin-binding domain-containing protein</fullName>
    </recommendedName>
</protein>
<reference evidence="2 3" key="1">
    <citation type="journal article" date="2020" name="Genome Biol. Evol.">
        <title>Comparative genomics of strictly vertically transmitted, feminizing microsporidia endosymbionts of amphipod crustaceans.</title>
        <authorList>
            <person name="Cormier A."/>
            <person name="Chebbi M.A."/>
            <person name="Giraud I."/>
            <person name="Wattier R."/>
            <person name="Teixeira M."/>
            <person name="Gilbert C."/>
            <person name="Rigaud T."/>
            <person name="Cordaux R."/>
        </authorList>
    </citation>
    <scope>NUCLEOTIDE SEQUENCE [LARGE SCALE GENOMIC DNA]</scope>
    <source>
        <strain evidence="2 3">Ou3-Ou53</strain>
    </source>
</reference>
<sequence length="222" mass="25642">MLHLEKKEIVKDIKKIMKESSNHEEVVSMCKQALEELDKHKEEVFKDYIKEHYVIVQSFISALSIKRHCPGYVIDYVYTFLANDVLMKSSLREITGSFLKKQTWSDHEKMKILQMSFYLIRHDKFNGEMVEDLVNYLCVLIDDGNAQIQNTARPIALQVFDYLLNKIILSDIKNRNASVEEISIQNANEQDVLVDVPDTTVVNNEQDTTVVNNSVEGVVDID</sequence>
<dbReference type="AlphaFoldDB" id="A0A9P6KXH6"/>
<dbReference type="Pfam" id="PF16213">
    <property type="entry name" value="DCB"/>
    <property type="match status" value="1"/>
</dbReference>
<feature type="domain" description="Mon2/Sec7/BIG1-like dimerisation and cyclophilin-binding" evidence="1">
    <location>
        <begin position="7"/>
        <end position="162"/>
    </location>
</feature>
<comment type="caution">
    <text evidence="2">The sequence shown here is derived from an EMBL/GenBank/DDBJ whole genome shotgun (WGS) entry which is preliminary data.</text>
</comment>
<feature type="non-terminal residue" evidence="2">
    <location>
        <position position="222"/>
    </location>
</feature>
<dbReference type="OrthoDB" id="2190553at2759"/>
<accession>A0A9P6KXH6</accession>
<dbReference type="Proteomes" id="UP000740883">
    <property type="component" value="Unassembled WGS sequence"/>
</dbReference>
<name>A0A9P6KXH6_9MICR</name>
<dbReference type="InterPro" id="IPR032629">
    <property type="entry name" value="DCB_dom"/>
</dbReference>
<evidence type="ECO:0000313" key="3">
    <source>
        <dbReference type="Proteomes" id="UP000740883"/>
    </source>
</evidence>